<feature type="transmembrane region" description="Helical" evidence="3">
    <location>
        <begin position="6"/>
        <end position="24"/>
    </location>
</feature>
<evidence type="ECO:0000256" key="1">
    <source>
        <dbReference type="SAM" id="Coils"/>
    </source>
</evidence>
<feature type="non-terminal residue" evidence="4">
    <location>
        <position position="1"/>
    </location>
</feature>
<reference evidence="4 5" key="1">
    <citation type="journal article" date="2021" name="Nat. Plants">
        <title>The Taxus genome provides insights into paclitaxel biosynthesis.</title>
        <authorList>
            <person name="Xiong X."/>
            <person name="Gou J."/>
            <person name="Liao Q."/>
            <person name="Li Y."/>
            <person name="Zhou Q."/>
            <person name="Bi G."/>
            <person name="Li C."/>
            <person name="Du R."/>
            <person name="Wang X."/>
            <person name="Sun T."/>
            <person name="Guo L."/>
            <person name="Liang H."/>
            <person name="Lu P."/>
            <person name="Wu Y."/>
            <person name="Zhang Z."/>
            <person name="Ro D.K."/>
            <person name="Shang Y."/>
            <person name="Huang S."/>
            <person name="Yan J."/>
        </authorList>
    </citation>
    <scope>NUCLEOTIDE SEQUENCE [LARGE SCALE GENOMIC DNA]</scope>
    <source>
        <strain evidence="4">Ta-2019</strain>
    </source>
</reference>
<dbReference type="InterPro" id="IPR040348">
    <property type="entry name" value="POLAR-like"/>
</dbReference>
<dbReference type="PANTHER" id="PTHR33476:SF7">
    <property type="entry name" value="EMB|CAB62613.1"/>
    <property type="match status" value="1"/>
</dbReference>
<gene>
    <name evidence="4" type="ORF">KI387_020210</name>
</gene>
<keyword evidence="1" id="KW-0175">Coiled coil</keyword>
<feature type="compositionally biased region" description="Basic and acidic residues" evidence="2">
    <location>
        <begin position="88"/>
        <end position="101"/>
    </location>
</feature>
<keyword evidence="5" id="KW-1185">Reference proteome</keyword>
<feature type="coiled-coil region" evidence="1">
    <location>
        <begin position="108"/>
        <end position="135"/>
    </location>
</feature>
<evidence type="ECO:0000313" key="5">
    <source>
        <dbReference type="Proteomes" id="UP000824469"/>
    </source>
</evidence>
<evidence type="ECO:0000256" key="2">
    <source>
        <dbReference type="SAM" id="MobiDB-lite"/>
    </source>
</evidence>
<comment type="caution">
    <text evidence="4">The sequence shown here is derived from an EMBL/GenBank/DDBJ whole genome shotgun (WGS) entry which is preliminary data.</text>
</comment>
<feature type="non-terminal residue" evidence="4">
    <location>
        <position position="243"/>
    </location>
</feature>
<keyword evidence="3" id="KW-1133">Transmembrane helix</keyword>
<feature type="coiled-coil region" evidence="1">
    <location>
        <begin position="193"/>
        <end position="220"/>
    </location>
</feature>
<dbReference type="EMBL" id="JAHRHJ020000004">
    <property type="protein sequence ID" value="KAH9318441.1"/>
    <property type="molecule type" value="Genomic_DNA"/>
</dbReference>
<name>A0AA38LC35_TAXCH</name>
<evidence type="ECO:0000256" key="3">
    <source>
        <dbReference type="SAM" id="Phobius"/>
    </source>
</evidence>
<organism evidence="4 5">
    <name type="scientific">Taxus chinensis</name>
    <name type="common">Chinese yew</name>
    <name type="synonym">Taxus wallichiana var. chinensis</name>
    <dbReference type="NCBI Taxonomy" id="29808"/>
    <lineage>
        <taxon>Eukaryota</taxon>
        <taxon>Viridiplantae</taxon>
        <taxon>Streptophyta</taxon>
        <taxon>Embryophyta</taxon>
        <taxon>Tracheophyta</taxon>
        <taxon>Spermatophyta</taxon>
        <taxon>Pinopsida</taxon>
        <taxon>Pinidae</taxon>
        <taxon>Conifers II</taxon>
        <taxon>Cupressales</taxon>
        <taxon>Taxaceae</taxon>
        <taxon>Taxus</taxon>
    </lineage>
</organism>
<sequence length="243" mass="27724">TSEGYLLICFGVGIGIMSTIMSSMRETERLSILLRQREELVEDLEEELEMRASWTVKDLTDEAHNFLETSRYPLGKEQGKSDASLDGLSKETREVDERTSVRDPVKNMENMTSVEAELEAELEKLELNSHASKHRRKFSGIIEIDPDCFADVVDGELREDGLIRNAESEEDNSSIHDEFNTGNFSVSPRDLERRLHELMIARLQERIIELEAELEGSQNKLQAIGVRQQQSKELNRTSQPLIS</sequence>
<dbReference type="PANTHER" id="PTHR33476">
    <property type="entry name" value="EMB|CAB62613.1"/>
    <property type="match status" value="1"/>
</dbReference>
<feature type="region of interest" description="Disordered" evidence="2">
    <location>
        <begin position="72"/>
        <end position="101"/>
    </location>
</feature>
<dbReference type="AlphaFoldDB" id="A0AA38LC35"/>
<keyword evidence="3" id="KW-0812">Transmembrane</keyword>
<accession>A0AA38LC35</accession>
<dbReference type="GO" id="GO:0008356">
    <property type="term" value="P:asymmetric cell division"/>
    <property type="evidence" value="ECO:0007669"/>
    <property type="project" value="InterPro"/>
</dbReference>
<evidence type="ECO:0000313" key="4">
    <source>
        <dbReference type="EMBL" id="KAH9318441.1"/>
    </source>
</evidence>
<proteinExistence type="predicted"/>
<dbReference type="Proteomes" id="UP000824469">
    <property type="component" value="Unassembled WGS sequence"/>
</dbReference>
<protein>
    <submittedName>
        <fullName evidence="4">Uncharacterized protein</fullName>
    </submittedName>
</protein>
<keyword evidence="3" id="KW-0472">Membrane</keyword>